<dbReference type="Gene3D" id="3.40.50.10310">
    <property type="entry name" value="Creatininase"/>
    <property type="match status" value="1"/>
</dbReference>
<proteinExistence type="inferred from homology"/>
<keyword evidence="3" id="KW-0378">Hydrolase</keyword>
<dbReference type="PANTHER" id="PTHR35005">
    <property type="entry name" value="3-DEHYDRO-SCYLLO-INOSOSE HYDROLASE"/>
    <property type="match status" value="1"/>
</dbReference>
<comment type="similarity">
    <text evidence="5">Belongs to the creatininase superfamily.</text>
</comment>
<evidence type="ECO:0000256" key="5">
    <source>
        <dbReference type="ARBA" id="ARBA00024029"/>
    </source>
</evidence>
<dbReference type="Pfam" id="PF02633">
    <property type="entry name" value="Creatininase"/>
    <property type="match status" value="1"/>
</dbReference>
<evidence type="ECO:0000256" key="3">
    <source>
        <dbReference type="ARBA" id="ARBA00022801"/>
    </source>
</evidence>
<evidence type="ECO:0000256" key="1">
    <source>
        <dbReference type="ARBA" id="ARBA00001947"/>
    </source>
</evidence>
<evidence type="ECO:0000256" key="4">
    <source>
        <dbReference type="ARBA" id="ARBA00022833"/>
    </source>
</evidence>
<dbReference type="GO" id="GO:0046872">
    <property type="term" value="F:metal ion binding"/>
    <property type="evidence" value="ECO:0007669"/>
    <property type="project" value="UniProtKB-KW"/>
</dbReference>
<sequence length="276" mass="29830">MTGRQRRYEQLAWPEIQRLANGEGSTLIWPFGACEQHGPHLPLVTDALFAERITEAVVADLNPQLPIWSLPTQVIGFSPEHRSFPGTLSLSSDLLIAVVVQLGEQLAAMGWRRLVLFNAHGGQIALLQVAARELRQRCPAMAVLPCFLWSGVEGLADLLPAHELENGLHAGMAETSLMLHQAPELVGEQRPVDGLPGLEGRPCPPSGWSLEGAAPFAWLMQDLSHSGVIGDSSAASADLGKLLEQHLVVHWTKRLRALLVSDWPGPGEAADRTSAS</sequence>
<evidence type="ECO:0000313" key="6">
    <source>
        <dbReference type="EMBL" id="ABD96377.1"/>
    </source>
</evidence>
<dbReference type="InterPro" id="IPR003785">
    <property type="entry name" value="Creatininase/forma_Hydrolase"/>
</dbReference>
<keyword evidence="2" id="KW-0479">Metal-binding</keyword>
<dbReference type="GO" id="GO:0016811">
    <property type="term" value="F:hydrolase activity, acting on carbon-nitrogen (but not peptide) bonds, in linear amides"/>
    <property type="evidence" value="ECO:0007669"/>
    <property type="project" value="TreeGrafter"/>
</dbReference>
<accession>Q0QKF2</accession>
<evidence type="ECO:0000256" key="2">
    <source>
        <dbReference type="ARBA" id="ARBA00022723"/>
    </source>
</evidence>
<keyword evidence="4" id="KW-0862">Zinc</keyword>
<protein>
    <submittedName>
        <fullName evidence="6">Creatininase</fullName>
    </submittedName>
</protein>
<name>Q0QKF2_9SYNE</name>
<dbReference type="InterPro" id="IPR024087">
    <property type="entry name" value="Creatininase-like_sf"/>
</dbReference>
<comment type="cofactor">
    <cofactor evidence="1">
        <name>Zn(2+)</name>
        <dbReference type="ChEBI" id="CHEBI:29105"/>
    </cofactor>
</comment>
<organism evidence="6">
    <name type="scientific">uncultured marine type-A Synechococcus GOM 3O12</name>
    <dbReference type="NCBI Taxonomy" id="364151"/>
    <lineage>
        <taxon>Bacteria</taxon>
        <taxon>Bacillati</taxon>
        <taxon>Cyanobacteriota</taxon>
        <taxon>Cyanophyceae</taxon>
        <taxon>Synechococcales</taxon>
        <taxon>Synechococcaceae</taxon>
        <taxon>Synechococcus</taxon>
        <taxon>environmental samples</taxon>
    </lineage>
</organism>
<dbReference type="SUPFAM" id="SSF102215">
    <property type="entry name" value="Creatininase"/>
    <property type="match status" value="1"/>
</dbReference>
<dbReference type="EMBL" id="DQ325540">
    <property type="protein sequence ID" value="ABD96377.1"/>
    <property type="molecule type" value="Genomic_DNA"/>
</dbReference>
<dbReference type="PANTHER" id="PTHR35005:SF1">
    <property type="entry name" value="2-AMINO-5-FORMYLAMINO-6-RIBOSYLAMINOPYRIMIDIN-4(3H)-ONE 5'-MONOPHOSPHATE DEFORMYLASE"/>
    <property type="match status" value="1"/>
</dbReference>
<dbReference type="AlphaFoldDB" id="Q0QKF2"/>
<reference evidence="6" key="1">
    <citation type="journal article" date="2006" name="Mar. Ecol. Prog. Ser.">
        <title>Gene diversity and organization in rbcL-containing genome fragments from uncultivated Synechococcus in the Gulf of Mexico.</title>
        <authorList>
            <person name="John D.E."/>
            <person name="Wawrik B."/>
            <person name="Tabita F.R."/>
            <person name="Paul J.H."/>
        </authorList>
    </citation>
    <scope>NUCLEOTIDE SEQUENCE</scope>
</reference>
<dbReference type="GO" id="GO:0009231">
    <property type="term" value="P:riboflavin biosynthetic process"/>
    <property type="evidence" value="ECO:0007669"/>
    <property type="project" value="TreeGrafter"/>
</dbReference>